<dbReference type="SUPFAM" id="SSF51735">
    <property type="entry name" value="NAD(P)-binding Rossmann-fold domains"/>
    <property type="match status" value="1"/>
</dbReference>
<dbReference type="Pfam" id="PF13561">
    <property type="entry name" value="adh_short_C2"/>
    <property type="match status" value="1"/>
</dbReference>
<proteinExistence type="inferred from homology"/>
<gene>
    <name evidence="3" type="ORF">ABN611_07485</name>
</gene>
<name>A0AAU7TH67_9ACTN</name>
<dbReference type="EMBL" id="CP158165">
    <property type="protein sequence ID" value="XBV26259.1"/>
    <property type="molecule type" value="Genomic_DNA"/>
</dbReference>
<comment type="similarity">
    <text evidence="1">Belongs to the short-chain dehydrogenases/reductases (SDR) family.</text>
</comment>
<accession>A0AAU7TH67</accession>
<keyword evidence="2" id="KW-0560">Oxidoreductase</keyword>
<evidence type="ECO:0000256" key="2">
    <source>
        <dbReference type="ARBA" id="ARBA00023002"/>
    </source>
</evidence>
<dbReference type="PRINTS" id="PR00081">
    <property type="entry name" value="GDHRDH"/>
</dbReference>
<dbReference type="GO" id="GO:0030497">
    <property type="term" value="P:fatty acid elongation"/>
    <property type="evidence" value="ECO:0007669"/>
    <property type="project" value="TreeGrafter"/>
</dbReference>
<sequence>MNHHRKVAVITGASQGIGAGLVTAYRKLGYAVVANSRTIARSDDPEILAVPGDLAEPGVGKRVIEQGLDTFGRIDTLVNNAGVFVAKPFTEYSDEDYDQVVRLNLRGFFDTTRRAIAAMLENTDSDKGHVVNITTTFADRGFSAVPAALAALTKGGLNSVTKSLATEYADRNIRVNAVAPGVIRTPMHPEESHAFLAALHPVGRLGEIDEIVDAVTYLEGAKFVTGEILHVDGGQQAGH</sequence>
<reference evidence="3" key="1">
    <citation type="submission" date="2024-06" db="EMBL/GenBank/DDBJ databases">
        <title>Kribbella sp. strain HUAS MG21 genome sequences.</title>
        <authorList>
            <person name="Mo P."/>
        </authorList>
    </citation>
    <scope>NUCLEOTIDE SEQUENCE</scope>
    <source>
        <strain evidence="3">HUAS MG21</strain>
    </source>
</reference>
<protein>
    <submittedName>
        <fullName evidence="3">SDR family oxidoreductase</fullName>
    </submittedName>
</protein>
<dbReference type="PRINTS" id="PR00080">
    <property type="entry name" value="SDRFAMILY"/>
</dbReference>
<dbReference type="CDD" id="cd05233">
    <property type="entry name" value="SDR_c"/>
    <property type="match status" value="1"/>
</dbReference>
<dbReference type="RefSeq" id="WP_350279059.1">
    <property type="nucleotide sequence ID" value="NZ_CP158165.1"/>
</dbReference>
<evidence type="ECO:0000313" key="3">
    <source>
        <dbReference type="EMBL" id="XBV26259.1"/>
    </source>
</evidence>
<dbReference type="FunFam" id="3.40.50.720:FF:000084">
    <property type="entry name" value="Short-chain dehydrogenase reductase"/>
    <property type="match status" value="1"/>
</dbReference>
<dbReference type="Gene3D" id="3.40.50.720">
    <property type="entry name" value="NAD(P)-binding Rossmann-like Domain"/>
    <property type="match status" value="1"/>
</dbReference>
<dbReference type="InterPro" id="IPR036291">
    <property type="entry name" value="NAD(P)-bd_dom_sf"/>
</dbReference>
<dbReference type="InterPro" id="IPR002347">
    <property type="entry name" value="SDR_fam"/>
</dbReference>
<evidence type="ECO:0000256" key="1">
    <source>
        <dbReference type="ARBA" id="ARBA00006484"/>
    </source>
</evidence>
<dbReference type="GO" id="GO:0016616">
    <property type="term" value="F:oxidoreductase activity, acting on the CH-OH group of donors, NAD or NADP as acceptor"/>
    <property type="evidence" value="ECO:0007669"/>
    <property type="project" value="TreeGrafter"/>
</dbReference>
<dbReference type="AlphaFoldDB" id="A0AAU7TH67"/>
<dbReference type="PANTHER" id="PTHR42760">
    <property type="entry name" value="SHORT-CHAIN DEHYDROGENASES/REDUCTASES FAMILY MEMBER"/>
    <property type="match status" value="1"/>
</dbReference>
<dbReference type="PANTHER" id="PTHR42760:SF135">
    <property type="entry name" value="BLL7886 PROTEIN"/>
    <property type="match status" value="1"/>
</dbReference>
<organism evidence="3">
    <name type="scientific">Kribbella sp. HUAS MG21</name>
    <dbReference type="NCBI Taxonomy" id="3160966"/>
    <lineage>
        <taxon>Bacteria</taxon>
        <taxon>Bacillati</taxon>
        <taxon>Actinomycetota</taxon>
        <taxon>Actinomycetes</taxon>
        <taxon>Propionibacteriales</taxon>
        <taxon>Kribbellaceae</taxon>
        <taxon>Kribbella</taxon>
    </lineage>
</organism>